<feature type="transmembrane region" description="Helical" evidence="1">
    <location>
        <begin position="224"/>
        <end position="244"/>
    </location>
</feature>
<keyword evidence="3" id="KW-1185">Reference proteome</keyword>
<feature type="transmembrane region" description="Helical" evidence="1">
    <location>
        <begin position="6"/>
        <end position="25"/>
    </location>
</feature>
<protein>
    <submittedName>
        <fullName evidence="2">Uncharacterized protein</fullName>
    </submittedName>
</protein>
<proteinExistence type="predicted"/>
<feature type="transmembrane region" description="Helical" evidence="1">
    <location>
        <begin position="164"/>
        <end position="181"/>
    </location>
</feature>
<sequence>MSYHFYLSIFLNIFLLHFLLCQKFIDIPRKIYLSSFYSVFFYFCHSFLLFFLLHVSSHLDLRIILSHVYLFHFFLSIFLFKKMIFFLSFYLKILVLIAEKNYELFFISLFLSFYIFSWIYLSFLNNLRFTCGRNLPFFQLSFFIILSVNSFISLKVSIYLERKMIPWLLLLPFSVLLIYKYPHLYNLMSFIYLYIYLLSFSFFLFYLSFIFFSFLFYKYLVNCLYDFLFSFTFLSIYLFFLFSFNEFSNFLSIYLSLITKKYSKPFLHFIFQISSVFSQRFSKFLSFYYLFSNFPFYLSVSIY</sequence>
<feature type="transmembrane region" description="Helical" evidence="1">
    <location>
        <begin position="69"/>
        <end position="91"/>
    </location>
</feature>
<evidence type="ECO:0000313" key="3">
    <source>
        <dbReference type="Proteomes" id="UP000597762"/>
    </source>
</evidence>
<accession>A0A812CWL3</accession>
<evidence type="ECO:0000313" key="2">
    <source>
        <dbReference type="EMBL" id="CAE1284857.1"/>
    </source>
</evidence>
<feature type="transmembrane region" description="Helical" evidence="1">
    <location>
        <begin position="103"/>
        <end position="123"/>
    </location>
</feature>
<evidence type="ECO:0000256" key="1">
    <source>
        <dbReference type="SAM" id="Phobius"/>
    </source>
</evidence>
<comment type="caution">
    <text evidence="2">The sequence shown here is derived from an EMBL/GenBank/DDBJ whole genome shotgun (WGS) entry which is preliminary data.</text>
</comment>
<feature type="transmembrane region" description="Helical" evidence="1">
    <location>
        <begin position="135"/>
        <end position="152"/>
    </location>
</feature>
<reference evidence="2" key="1">
    <citation type="submission" date="2021-01" db="EMBL/GenBank/DDBJ databases">
        <authorList>
            <person name="Li R."/>
            <person name="Bekaert M."/>
        </authorList>
    </citation>
    <scope>NUCLEOTIDE SEQUENCE</scope>
    <source>
        <strain evidence="2">Farmed</strain>
    </source>
</reference>
<feature type="transmembrane region" description="Helical" evidence="1">
    <location>
        <begin position="37"/>
        <end position="57"/>
    </location>
</feature>
<feature type="transmembrane region" description="Helical" evidence="1">
    <location>
        <begin position="284"/>
        <end position="302"/>
    </location>
</feature>
<keyword evidence="1" id="KW-0472">Membrane</keyword>
<keyword evidence="1" id="KW-1133">Transmembrane helix</keyword>
<dbReference type="Proteomes" id="UP000597762">
    <property type="component" value="Unassembled WGS sequence"/>
</dbReference>
<dbReference type="EMBL" id="CAHIKZ030002315">
    <property type="protein sequence ID" value="CAE1284857.1"/>
    <property type="molecule type" value="Genomic_DNA"/>
</dbReference>
<gene>
    <name evidence="2" type="ORF">SPHA_44994</name>
</gene>
<name>A0A812CWL3_ACAPH</name>
<keyword evidence="1" id="KW-0812">Transmembrane</keyword>
<feature type="transmembrane region" description="Helical" evidence="1">
    <location>
        <begin position="193"/>
        <end position="217"/>
    </location>
</feature>
<organism evidence="2 3">
    <name type="scientific">Acanthosepion pharaonis</name>
    <name type="common">Pharaoh cuttlefish</name>
    <name type="synonym">Sepia pharaonis</name>
    <dbReference type="NCBI Taxonomy" id="158019"/>
    <lineage>
        <taxon>Eukaryota</taxon>
        <taxon>Metazoa</taxon>
        <taxon>Spiralia</taxon>
        <taxon>Lophotrochozoa</taxon>
        <taxon>Mollusca</taxon>
        <taxon>Cephalopoda</taxon>
        <taxon>Coleoidea</taxon>
        <taxon>Decapodiformes</taxon>
        <taxon>Sepiida</taxon>
        <taxon>Sepiina</taxon>
        <taxon>Sepiidae</taxon>
        <taxon>Acanthosepion</taxon>
    </lineage>
</organism>
<dbReference type="AlphaFoldDB" id="A0A812CWL3"/>